<gene>
    <name evidence="4" type="ORF">F3Y22_tig00112215pilonHSYRG00278</name>
</gene>
<feature type="repeat" description="PPR" evidence="2">
    <location>
        <begin position="352"/>
        <end position="387"/>
    </location>
</feature>
<dbReference type="Gene3D" id="1.25.40.10">
    <property type="entry name" value="Tetratricopeptide repeat domain"/>
    <property type="match status" value="4"/>
</dbReference>
<feature type="repeat" description="PPR" evidence="2">
    <location>
        <begin position="393"/>
        <end position="427"/>
    </location>
</feature>
<evidence type="ECO:0000256" key="3">
    <source>
        <dbReference type="SAM" id="MobiDB-lite"/>
    </source>
</evidence>
<dbReference type="Pfam" id="PF01535">
    <property type="entry name" value="PPR"/>
    <property type="match status" value="5"/>
</dbReference>
<dbReference type="InterPro" id="IPR052308">
    <property type="entry name" value="PPR_domain-containing"/>
</dbReference>
<dbReference type="InterPro" id="IPR002885">
    <property type="entry name" value="PPR_rpt"/>
</dbReference>
<protein>
    <submittedName>
        <fullName evidence="4">Pentatricopeptide repeat-containing protein</fullName>
    </submittedName>
</protein>
<dbReference type="PANTHER" id="PTHR47937">
    <property type="entry name" value="PLASTID TRANSCRIPTIONALLY ACTIVE CHROMOSOME 2-LIKE PROTEIN"/>
    <property type="match status" value="1"/>
</dbReference>
<dbReference type="NCBIfam" id="TIGR00756">
    <property type="entry name" value="PPR"/>
    <property type="match status" value="5"/>
</dbReference>
<dbReference type="EMBL" id="VEPZ02001517">
    <property type="protein sequence ID" value="KAE8669902.1"/>
    <property type="molecule type" value="Genomic_DNA"/>
</dbReference>
<dbReference type="Proteomes" id="UP000436088">
    <property type="component" value="Unassembled WGS sequence"/>
</dbReference>
<evidence type="ECO:0000256" key="1">
    <source>
        <dbReference type="ARBA" id="ARBA00022737"/>
    </source>
</evidence>
<accession>A0A6A2X4F6</accession>
<dbReference type="Pfam" id="PF12854">
    <property type="entry name" value="PPR_1"/>
    <property type="match status" value="1"/>
</dbReference>
<keyword evidence="1" id="KW-0677">Repeat</keyword>
<feature type="region of interest" description="Disordered" evidence="3">
    <location>
        <begin position="81"/>
        <end position="125"/>
    </location>
</feature>
<reference evidence="4" key="1">
    <citation type="submission" date="2019-09" db="EMBL/GenBank/DDBJ databases">
        <title>Draft genome information of white flower Hibiscus syriacus.</title>
        <authorList>
            <person name="Kim Y.-M."/>
        </authorList>
    </citation>
    <scope>NUCLEOTIDE SEQUENCE [LARGE SCALE GENOMIC DNA]</scope>
    <source>
        <strain evidence="4">YM2019G1</strain>
    </source>
</reference>
<feature type="region of interest" description="Disordered" evidence="3">
    <location>
        <begin position="551"/>
        <end position="588"/>
    </location>
</feature>
<dbReference type="SUPFAM" id="SSF48452">
    <property type="entry name" value="TPR-like"/>
    <property type="match status" value="1"/>
</dbReference>
<feature type="repeat" description="PPR" evidence="2">
    <location>
        <begin position="498"/>
        <end position="532"/>
    </location>
</feature>
<dbReference type="PROSITE" id="PS51375">
    <property type="entry name" value="PPR"/>
    <property type="match status" value="6"/>
</dbReference>
<evidence type="ECO:0000313" key="4">
    <source>
        <dbReference type="EMBL" id="KAE8669902.1"/>
    </source>
</evidence>
<feature type="repeat" description="PPR" evidence="2">
    <location>
        <begin position="312"/>
        <end position="346"/>
    </location>
</feature>
<evidence type="ECO:0000256" key="2">
    <source>
        <dbReference type="PROSITE-ProRule" id="PRU00708"/>
    </source>
</evidence>
<dbReference type="AlphaFoldDB" id="A0A6A2X4F6"/>
<feature type="repeat" description="PPR" evidence="2">
    <location>
        <begin position="242"/>
        <end position="272"/>
    </location>
</feature>
<feature type="compositionally biased region" description="Polar residues" evidence="3">
    <location>
        <begin position="569"/>
        <end position="588"/>
    </location>
</feature>
<sequence>MKNSSLVFDCLDRVFANFCFSPFTLRRCPSSASSSYAPSASTLRNPVPHFLHNVALNPTSENPIQNPPTPPQRSYAFTSAEEAAAERRHRKRRLRIEPPIHALRASAPSSPPTRDPNAPRLPDSTSALVGHRLNLHNRVQSLIRASDLDAASLLARSSVFSSTRPTVFTCNAIIAAMYRNKRLNETIALFHFFFKQSDIVPNVVSYNNLINTHCDRGEVDAAIQDWGVDLLREMLNKGHGADSLVFNNLISGFLNWGNSDKANELFNELKERCLVYDGVVNATFMEWWFKQGKEKEAMESYKSLLDRKFKMPPPTCNTLLEVLLRHGKTKEAWALFENMLDNHTPPNTQAVNSDTFNIIVNECFKLGNFEEAIKTFKKVGMKPGSKPFAMDTAGYTYNNIIARFCERGMLSETDKFFQELCGKSLTPDVPMYRSMIDAYLKAERVDDAQRSFTKMVETGLRVVASFGTRVFSEFLKKCKIMESAALLMKMGEKDPKPDASIYDVVVRGLCDADELDKSLDILDQMMKYSIGVTPALQEFVRVAFGKVGRIEDVDRSPQSPSGPAEMGGWQSSGSPQMGGRQQYSGPSQIPRQHACICDRGFHSRKLADSAAEEIPPEVFASDVPVPVLGEGVGGHNLQVAGEMLQMKPSLYLKMEFPCL</sequence>
<organism evidence="4 5">
    <name type="scientific">Hibiscus syriacus</name>
    <name type="common">Rose of Sharon</name>
    <dbReference type="NCBI Taxonomy" id="106335"/>
    <lineage>
        <taxon>Eukaryota</taxon>
        <taxon>Viridiplantae</taxon>
        <taxon>Streptophyta</taxon>
        <taxon>Embryophyta</taxon>
        <taxon>Tracheophyta</taxon>
        <taxon>Spermatophyta</taxon>
        <taxon>Magnoliopsida</taxon>
        <taxon>eudicotyledons</taxon>
        <taxon>Gunneridae</taxon>
        <taxon>Pentapetalae</taxon>
        <taxon>rosids</taxon>
        <taxon>malvids</taxon>
        <taxon>Malvales</taxon>
        <taxon>Malvaceae</taxon>
        <taxon>Malvoideae</taxon>
        <taxon>Hibiscus</taxon>
    </lineage>
</organism>
<keyword evidence="5" id="KW-1185">Reference proteome</keyword>
<name>A0A6A2X4F6_HIBSY</name>
<feature type="repeat" description="PPR" evidence="2">
    <location>
        <begin position="428"/>
        <end position="462"/>
    </location>
</feature>
<proteinExistence type="predicted"/>
<evidence type="ECO:0000313" key="5">
    <source>
        <dbReference type="Proteomes" id="UP000436088"/>
    </source>
</evidence>
<dbReference type="InterPro" id="IPR011990">
    <property type="entry name" value="TPR-like_helical_dom_sf"/>
</dbReference>
<comment type="caution">
    <text evidence="4">The sequence shown here is derived from an EMBL/GenBank/DDBJ whole genome shotgun (WGS) entry which is preliminary data.</text>
</comment>
<dbReference type="PANTHER" id="PTHR47937:SF2">
    <property type="entry name" value="PENTATRICOPEPTIDE (PPR) REPEAT-CONTAINING PROTEIN, PF01535'-RELATED"/>
    <property type="match status" value="1"/>
</dbReference>
<dbReference type="Pfam" id="PF13041">
    <property type="entry name" value="PPR_2"/>
    <property type="match status" value="1"/>
</dbReference>